<gene>
    <name evidence="3" type="ORF">D9T17_11375</name>
</gene>
<dbReference type="GO" id="GO:0120147">
    <property type="term" value="F:formylglycine-generating oxidase activity"/>
    <property type="evidence" value="ECO:0007669"/>
    <property type="project" value="TreeGrafter"/>
</dbReference>
<sequence>MFLPVALLLLAAAFGANAASAAAKPRAGMVHIPGGTFEMGAAAKDGDAMVMPHEGPVHLVAVESFWMDATEVTVVQFARFVAATRYKTDAEKFGWSAVFSAGQARWMRVDGADWRHPAGPGSNARSDDPVVHVSWNDATAYAKWLGHRLPTEAEWEYAARGGLAGKTYSWGDALNPGGKAMANWWQGHFPERDSGKDGFRGLAPAASFPPNGYGLYDTTGNVWEWVSDWWGEDYYARSPKRDPRGPGNGSERAMRGGSYLCSENFCSNYRVAGRSHATPDSTLSNVGFRTVKGAGKQSTDDYPSISTFP</sequence>
<dbReference type="PANTHER" id="PTHR23150:SF19">
    <property type="entry name" value="FORMYLGLYCINE-GENERATING ENZYME"/>
    <property type="match status" value="1"/>
</dbReference>
<feature type="signal peptide" evidence="1">
    <location>
        <begin position="1"/>
        <end position="18"/>
    </location>
</feature>
<accession>A0A3N2RIA2</accession>
<dbReference type="SUPFAM" id="SSF56436">
    <property type="entry name" value="C-type lectin-like"/>
    <property type="match status" value="1"/>
</dbReference>
<reference evidence="3 4" key="1">
    <citation type="submission" date="2018-10" db="EMBL/GenBank/DDBJ databases">
        <title>The genome of Lysobacter enzymogenes OH11.</title>
        <authorList>
            <person name="Liu F."/>
            <person name="Zhao Y."/>
            <person name="Qian G."/>
            <person name="Chen Y."/>
            <person name="Xu H."/>
        </authorList>
    </citation>
    <scope>NUCLEOTIDE SEQUENCE [LARGE SCALE GENOMIC DNA]</scope>
    <source>
        <strain evidence="3 4">OH11</strain>
    </source>
</reference>
<dbReference type="PANTHER" id="PTHR23150">
    <property type="entry name" value="SULFATASE MODIFYING FACTOR 1, 2"/>
    <property type="match status" value="1"/>
</dbReference>
<name>A0A3N2RIA2_LYSEN</name>
<dbReference type="InterPro" id="IPR051043">
    <property type="entry name" value="Sulfatase_Mod_Factor_Kinase"/>
</dbReference>
<dbReference type="Pfam" id="PF03781">
    <property type="entry name" value="FGE-sulfatase"/>
    <property type="match status" value="1"/>
</dbReference>
<feature type="chain" id="PRO_5017978465" evidence="1">
    <location>
        <begin position="19"/>
        <end position="309"/>
    </location>
</feature>
<dbReference type="EMBL" id="RCTY01000024">
    <property type="protein sequence ID" value="ROU07119.1"/>
    <property type="molecule type" value="Genomic_DNA"/>
</dbReference>
<protein>
    <submittedName>
        <fullName evidence="3">Formylglycine-generating enzyme family protein</fullName>
    </submittedName>
</protein>
<dbReference type="InterPro" id="IPR005532">
    <property type="entry name" value="SUMF_dom"/>
</dbReference>
<evidence type="ECO:0000256" key="1">
    <source>
        <dbReference type="SAM" id="SignalP"/>
    </source>
</evidence>
<organism evidence="3 4">
    <name type="scientific">Lysobacter enzymogenes</name>
    <dbReference type="NCBI Taxonomy" id="69"/>
    <lineage>
        <taxon>Bacteria</taxon>
        <taxon>Pseudomonadati</taxon>
        <taxon>Pseudomonadota</taxon>
        <taxon>Gammaproteobacteria</taxon>
        <taxon>Lysobacterales</taxon>
        <taxon>Lysobacteraceae</taxon>
        <taxon>Lysobacter</taxon>
    </lineage>
</organism>
<evidence type="ECO:0000259" key="2">
    <source>
        <dbReference type="Pfam" id="PF03781"/>
    </source>
</evidence>
<feature type="domain" description="Sulfatase-modifying factor enzyme-like" evidence="2">
    <location>
        <begin position="27"/>
        <end position="292"/>
    </location>
</feature>
<evidence type="ECO:0000313" key="4">
    <source>
        <dbReference type="Proteomes" id="UP000275910"/>
    </source>
</evidence>
<dbReference type="RefSeq" id="WP_123647512.1">
    <property type="nucleotide sequence ID" value="NZ_RCTY01000024.1"/>
</dbReference>
<dbReference type="InterPro" id="IPR016187">
    <property type="entry name" value="CTDL_fold"/>
</dbReference>
<keyword evidence="1" id="KW-0732">Signal</keyword>
<dbReference type="AlphaFoldDB" id="A0A3N2RIA2"/>
<dbReference type="InterPro" id="IPR042095">
    <property type="entry name" value="SUMF_sf"/>
</dbReference>
<evidence type="ECO:0000313" key="3">
    <source>
        <dbReference type="EMBL" id="ROU07119.1"/>
    </source>
</evidence>
<dbReference type="Gene3D" id="3.90.1580.10">
    <property type="entry name" value="paralog of FGE (formylglycine-generating enzyme)"/>
    <property type="match status" value="1"/>
</dbReference>
<proteinExistence type="predicted"/>
<comment type="caution">
    <text evidence="3">The sequence shown here is derived from an EMBL/GenBank/DDBJ whole genome shotgun (WGS) entry which is preliminary data.</text>
</comment>
<dbReference type="Proteomes" id="UP000275910">
    <property type="component" value="Unassembled WGS sequence"/>
</dbReference>